<dbReference type="Pfam" id="PF14659">
    <property type="entry name" value="Phage_int_SAM_3"/>
    <property type="match status" value="1"/>
</dbReference>
<evidence type="ECO:0000313" key="7">
    <source>
        <dbReference type="Proteomes" id="UP000194469"/>
    </source>
</evidence>
<dbReference type="InterPro" id="IPR010998">
    <property type="entry name" value="Integrase_recombinase_N"/>
</dbReference>
<dbReference type="PANTHER" id="PTHR30629:SF2">
    <property type="entry name" value="PROPHAGE INTEGRASE INTS-RELATED"/>
    <property type="match status" value="1"/>
</dbReference>
<evidence type="ECO:0000256" key="4">
    <source>
        <dbReference type="PROSITE-ProRule" id="PRU01248"/>
    </source>
</evidence>
<dbReference type="InterPro" id="IPR011010">
    <property type="entry name" value="DNA_brk_join_enz"/>
</dbReference>
<dbReference type="PANTHER" id="PTHR30629">
    <property type="entry name" value="PROPHAGE INTEGRASE"/>
    <property type="match status" value="1"/>
</dbReference>
<dbReference type="InterPro" id="IPR025166">
    <property type="entry name" value="Integrase_DNA_bind_dom"/>
</dbReference>
<dbReference type="Gene3D" id="1.10.150.130">
    <property type="match status" value="1"/>
</dbReference>
<accession>A0A1Y6EV58</accession>
<feature type="domain" description="Core-binding (CB)" evidence="5">
    <location>
        <begin position="95"/>
        <end position="175"/>
    </location>
</feature>
<sequence length="244" mass="27914">MPKLTKRTIEALDVRESDYFVWDSELPGFGVRVLPSGRKKFVLQYRYGKTSRRMGIGQFGAITVDQARGLALQGLAKLRQDIDPLAEVRERRTAITVKELSERFDAEHIAVHLKATTAKEYRRNLKLFILPAIGQKRILDVTRADIAKFHHDSRDRPYQANRNIEIISKMFNLAELWGLRPDGTNPRRHIKNIRRKSVNASSQKASSVRSVAFLMKWKPKGSSCLQQSQQCDFCCSPVAAFERS</sequence>
<comment type="similarity">
    <text evidence="1">Belongs to the 'phage' integrase family.</text>
</comment>
<evidence type="ECO:0000259" key="5">
    <source>
        <dbReference type="PROSITE" id="PS51900"/>
    </source>
</evidence>
<name>A0A1Y6EV58_9SPHN</name>
<organism evidence="6 7">
    <name type="scientific">Sphingopyxis terrae subsp. ummariensis</name>
    <dbReference type="NCBI Taxonomy" id="429001"/>
    <lineage>
        <taxon>Bacteria</taxon>
        <taxon>Pseudomonadati</taxon>
        <taxon>Pseudomonadota</taxon>
        <taxon>Alphaproteobacteria</taxon>
        <taxon>Sphingomonadales</taxon>
        <taxon>Sphingomonadaceae</taxon>
        <taxon>Sphingopyxis</taxon>
    </lineage>
</organism>
<dbReference type="InterPro" id="IPR044068">
    <property type="entry name" value="CB"/>
</dbReference>
<proteinExistence type="inferred from homology"/>
<dbReference type="Pfam" id="PF13356">
    <property type="entry name" value="Arm-DNA-bind_3"/>
    <property type="match status" value="1"/>
</dbReference>
<dbReference type="RefSeq" id="WP_207558950.1">
    <property type="nucleotide sequence ID" value="NZ_FXWL01000001.1"/>
</dbReference>
<dbReference type="Proteomes" id="UP000194469">
    <property type="component" value="Unassembled WGS sequence"/>
</dbReference>
<evidence type="ECO:0000256" key="3">
    <source>
        <dbReference type="ARBA" id="ARBA00023125"/>
    </source>
</evidence>
<dbReference type="SUPFAM" id="SSF56349">
    <property type="entry name" value="DNA breaking-rejoining enzymes"/>
    <property type="match status" value="1"/>
</dbReference>
<dbReference type="GeneID" id="303001570"/>
<protein>
    <submittedName>
        <fullName evidence="6">Phage integrase, N-terminal SAM-like domain</fullName>
    </submittedName>
</protein>
<gene>
    <name evidence="6" type="ORF">SAMN06295984_1513</name>
</gene>
<keyword evidence="7" id="KW-1185">Reference proteome</keyword>
<dbReference type="GO" id="GO:0003677">
    <property type="term" value="F:DNA binding"/>
    <property type="evidence" value="ECO:0007669"/>
    <property type="project" value="UniProtKB-UniRule"/>
</dbReference>
<keyword evidence="2" id="KW-0229">DNA integration</keyword>
<dbReference type="InterPro" id="IPR004107">
    <property type="entry name" value="Integrase_SAM-like_N"/>
</dbReference>
<dbReference type="GO" id="GO:0015074">
    <property type="term" value="P:DNA integration"/>
    <property type="evidence" value="ECO:0007669"/>
    <property type="project" value="UniProtKB-KW"/>
</dbReference>
<dbReference type="PROSITE" id="PS51900">
    <property type="entry name" value="CB"/>
    <property type="match status" value="1"/>
</dbReference>
<dbReference type="Gene3D" id="3.30.160.390">
    <property type="entry name" value="Integrase, DNA-binding domain"/>
    <property type="match status" value="1"/>
</dbReference>
<dbReference type="InterPro" id="IPR050808">
    <property type="entry name" value="Phage_Integrase"/>
</dbReference>
<dbReference type="InterPro" id="IPR038488">
    <property type="entry name" value="Integrase_DNA-bd_sf"/>
</dbReference>
<evidence type="ECO:0000256" key="1">
    <source>
        <dbReference type="ARBA" id="ARBA00008857"/>
    </source>
</evidence>
<keyword evidence="3 4" id="KW-0238">DNA-binding</keyword>
<evidence type="ECO:0000313" key="6">
    <source>
        <dbReference type="EMBL" id="SMQ66437.1"/>
    </source>
</evidence>
<evidence type="ECO:0000256" key="2">
    <source>
        <dbReference type="ARBA" id="ARBA00022908"/>
    </source>
</evidence>
<dbReference type="AlphaFoldDB" id="A0A1Y6EV58"/>
<dbReference type="EMBL" id="FXWL01000001">
    <property type="protein sequence ID" value="SMQ66437.1"/>
    <property type="molecule type" value="Genomic_DNA"/>
</dbReference>
<reference evidence="7" key="1">
    <citation type="submission" date="2017-04" db="EMBL/GenBank/DDBJ databases">
        <authorList>
            <person name="Varghese N."/>
            <person name="Submissions S."/>
        </authorList>
    </citation>
    <scope>NUCLEOTIDE SEQUENCE [LARGE SCALE GENOMIC DNA]</scope>
    <source>
        <strain evidence="7">UI2</strain>
    </source>
</reference>